<dbReference type="InterPro" id="IPR008547">
    <property type="entry name" value="DUF829_TMEM53"/>
</dbReference>
<feature type="region of interest" description="Disordered" evidence="1">
    <location>
        <begin position="1"/>
        <end position="23"/>
    </location>
</feature>
<dbReference type="EMBL" id="JAULSV010000006">
    <property type="protein sequence ID" value="KAK0641736.1"/>
    <property type="molecule type" value="Genomic_DNA"/>
</dbReference>
<dbReference type="PANTHER" id="PTHR12265">
    <property type="entry name" value="TRANSMEMBRANE PROTEIN 53"/>
    <property type="match status" value="1"/>
</dbReference>
<organism evidence="2 3">
    <name type="scientific">Cercophora newfieldiana</name>
    <dbReference type="NCBI Taxonomy" id="92897"/>
    <lineage>
        <taxon>Eukaryota</taxon>
        <taxon>Fungi</taxon>
        <taxon>Dikarya</taxon>
        <taxon>Ascomycota</taxon>
        <taxon>Pezizomycotina</taxon>
        <taxon>Sordariomycetes</taxon>
        <taxon>Sordariomycetidae</taxon>
        <taxon>Sordariales</taxon>
        <taxon>Lasiosphaeriaceae</taxon>
        <taxon>Cercophora</taxon>
    </lineage>
</organism>
<dbReference type="InterPro" id="IPR029058">
    <property type="entry name" value="AB_hydrolase_fold"/>
</dbReference>
<dbReference type="SUPFAM" id="SSF53474">
    <property type="entry name" value="alpha/beta-Hydrolases"/>
    <property type="match status" value="1"/>
</dbReference>
<gene>
    <name evidence="2" type="ORF">B0T16DRAFT_334240</name>
</gene>
<dbReference type="Pfam" id="PF05705">
    <property type="entry name" value="DUF829"/>
    <property type="match status" value="1"/>
</dbReference>
<reference evidence="2" key="1">
    <citation type="submission" date="2023-06" db="EMBL/GenBank/DDBJ databases">
        <title>Genome-scale phylogeny and comparative genomics of the fungal order Sordariales.</title>
        <authorList>
            <consortium name="Lawrence Berkeley National Laboratory"/>
            <person name="Hensen N."/>
            <person name="Bonometti L."/>
            <person name="Westerberg I."/>
            <person name="Brannstrom I.O."/>
            <person name="Guillou S."/>
            <person name="Cros-Aarteil S."/>
            <person name="Calhoun S."/>
            <person name="Haridas S."/>
            <person name="Kuo A."/>
            <person name="Mondo S."/>
            <person name="Pangilinan J."/>
            <person name="Riley R."/>
            <person name="Labutti K."/>
            <person name="Andreopoulos B."/>
            <person name="Lipzen A."/>
            <person name="Chen C."/>
            <person name="Yanf M."/>
            <person name="Daum C."/>
            <person name="Ng V."/>
            <person name="Clum A."/>
            <person name="Steindorff A."/>
            <person name="Ohm R."/>
            <person name="Martin F."/>
            <person name="Silar P."/>
            <person name="Natvig D."/>
            <person name="Lalanne C."/>
            <person name="Gautier V."/>
            <person name="Ament-Velasquez S.L."/>
            <person name="Kruys A."/>
            <person name="Hutchinson M.I."/>
            <person name="Powell A.J."/>
            <person name="Barry K."/>
            <person name="Miller A.N."/>
            <person name="Grigoriev I.V."/>
            <person name="Debuchy R."/>
            <person name="Gladieux P."/>
            <person name="Thoren M.H."/>
            <person name="Johannesson H."/>
        </authorList>
    </citation>
    <scope>NUCLEOTIDE SEQUENCE</scope>
    <source>
        <strain evidence="2">SMH2532-1</strain>
    </source>
</reference>
<dbReference type="Proteomes" id="UP001174936">
    <property type="component" value="Unassembled WGS sequence"/>
</dbReference>
<evidence type="ECO:0000313" key="2">
    <source>
        <dbReference type="EMBL" id="KAK0641736.1"/>
    </source>
</evidence>
<comment type="caution">
    <text evidence="2">The sequence shown here is derived from an EMBL/GenBank/DDBJ whole genome shotgun (WGS) entry which is preliminary data.</text>
</comment>
<keyword evidence="3" id="KW-1185">Reference proteome</keyword>
<evidence type="ECO:0000256" key="1">
    <source>
        <dbReference type="SAM" id="MobiDB-lite"/>
    </source>
</evidence>
<name>A0AA40CK01_9PEZI</name>
<dbReference type="PANTHER" id="PTHR12265:SF40">
    <property type="entry name" value="DUF829-DOMAIN-CONTAINING PROTEIN"/>
    <property type="match status" value="1"/>
</dbReference>
<evidence type="ECO:0008006" key="4">
    <source>
        <dbReference type="Google" id="ProtNLM"/>
    </source>
</evidence>
<sequence length="262" mass="28545">MEPLSPTISLYRPTTPPTKTDPAAPKLILLASWTAAQDPHIAKYITKYQSLYPSSQILLIKSPYAQIFSPTTIPAAVAPAVPVLKALNLSSETPELLIHLFSNGGSSSISGLYEAYAPEIVPAHVTILDSAPSETNISGSVAFFSVGWSAVQRVLLLPVIYLVATTASVAIAVGARTDWMKAWGDSHNDRGKNREVRRVYMYSEGDELVSFRFVEAHAKHAEEKGFAVRLERFEGTPHVAHARGASEERYWGLVRAAWEGGN</sequence>
<dbReference type="AlphaFoldDB" id="A0AA40CK01"/>
<proteinExistence type="predicted"/>
<protein>
    <recommendedName>
        <fullName evidence="4">Indole-diterpene biosynthesis protein PaxU</fullName>
    </recommendedName>
</protein>
<evidence type="ECO:0000313" key="3">
    <source>
        <dbReference type="Proteomes" id="UP001174936"/>
    </source>
</evidence>
<accession>A0AA40CK01</accession>